<evidence type="ECO:0000256" key="11">
    <source>
        <dbReference type="ARBA" id="ARBA00083147"/>
    </source>
</evidence>
<dbReference type="InterPro" id="IPR051607">
    <property type="entry name" value="Metallo-dep_hydrolases"/>
</dbReference>
<reference evidence="14" key="1">
    <citation type="journal article" date="2014" name="Genome Announc.">
        <title>Complete sequencing and chromosome-scale genome assembly of the industrial progenitor strain P2niaD18 from the penicillin producer Penicillium chrysogenum.</title>
        <authorList>
            <person name="Specht T."/>
            <person name="Dahlmann T.A."/>
            <person name="Zadra I."/>
            <person name="Kurnsteiner H."/>
            <person name="Kuck U."/>
        </authorList>
    </citation>
    <scope>NUCLEOTIDE SEQUENCE [LARGE SCALE GENOMIC DNA]</scope>
    <source>
        <strain evidence="14">P2niaD18</strain>
    </source>
</reference>
<dbReference type="PANTHER" id="PTHR11271">
    <property type="entry name" value="GUANINE DEAMINASE"/>
    <property type="match status" value="1"/>
</dbReference>
<evidence type="ECO:0000256" key="4">
    <source>
        <dbReference type="ARBA" id="ARBA00012781"/>
    </source>
</evidence>
<evidence type="ECO:0000256" key="3">
    <source>
        <dbReference type="ARBA" id="ARBA00006745"/>
    </source>
</evidence>
<dbReference type="SUPFAM" id="SSF51556">
    <property type="entry name" value="Metallo-dependent hydrolases"/>
    <property type="match status" value="1"/>
</dbReference>
<comment type="function">
    <text evidence="9">Catalyzes the hydrolytic deamination of guanine, producing xanthine and ammonia.</text>
</comment>
<dbReference type="Gene3D" id="2.30.40.10">
    <property type="entry name" value="Urease, subunit C, domain 1"/>
    <property type="match status" value="1"/>
</dbReference>
<feature type="domain" description="Amidohydrolase-related" evidence="13">
    <location>
        <begin position="122"/>
        <end position="552"/>
    </location>
</feature>
<dbReference type="EMBL" id="CM002798">
    <property type="protein sequence ID" value="KZN89930.1"/>
    <property type="molecule type" value="Genomic_DNA"/>
</dbReference>
<dbReference type="GO" id="GO:0008270">
    <property type="term" value="F:zinc ion binding"/>
    <property type="evidence" value="ECO:0007669"/>
    <property type="project" value="TreeGrafter"/>
</dbReference>
<dbReference type="Proteomes" id="UP000076449">
    <property type="component" value="Chromosome I"/>
</dbReference>
<evidence type="ECO:0000256" key="6">
    <source>
        <dbReference type="ARBA" id="ARBA00022801"/>
    </source>
</evidence>
<dbReference type="InterPro" id="IPR006680">
    <property type="entry name" value="Amidohydro-rel"/>
</dbReference>
<name>A0A167V299_PENCH</name>
<keyword evidence="7" id="KW-0862">Zinc</keyword>
<evidence type="ECO:0000256" key="8">
    <source>
        <dbReference type="ARBA" id="ARBA00051148"/>
    </source>
</evidence>
<comment type="pathway">
    <text evidence="2">Purine metabolism; guanine degradation; xanthine from guanine: step 1/1.</text>
</comment>
<comment type="catalytic activity">
    <reaction evidence="8">
        <text>guanine + H2O + H(+) = xanthine + NH4(+)</text>
        <dbReference type="Rhea" id="RHEA:14665"/>
        <dbReference type="ChEBI" id="CHEBI:15377"/>
        <dbReference type="ChEBI" id="CHEBI:15378"/>
        <dbReference type="ChEBI" id="CHEBI:16235"/>
        <dbReference type="ChEBI" id="CHEBI:17712"/>
        <dbReference type="ChEBI" id="CHEBI:28938"/>
        <dbReference type="EC" id="3.5.4.3"/>
    </reaction>
</comment>
<dbReference type="InterPro" id="IPR032466">
    <property type="entry name" value="Metal_Hydrolase"/>
</dbReference>
<dbReference type="Gene3D" id="3.20.20.140">
    <property type="entry name" value="Metal-dependent hydrolases"/>
    <property type="match status" value="1"/>
</dbReference>
<dbReference type="GO" id="GO:0005829">
    <property type="term" value="C:cytosol"/>
    <property type="evidence" value="ECO:0007669"/>
    <property type="project" value="TreeGrafter"/>
</dbReference>
<dbReference type="GO" id="GO:0008892">
    <property type="term" value="F:guanine deaminase activity"/>
    <property type="evidence" value="ECO:0007669"/>
    <property type="project" value="UniProtKB-EC"/>
</dbReference>
<accession>A0A167V299</accession>
<dbReference type="EC" id="3.5.4.3" evidence="4"/>
<dbReference type="GO" id="GO:0046098">
    <property type="term" value="P:guanine metabolic process"/>
    <property type="evidence" value="ECO:0007669"/>
    <property type="project" value="TreeGrafter"/>
</dbReference>
<evidence type="ECO:0000256" key="7">
    <source>
        <dbReference type="ARBA" id="ARBA00022833"/>
    </source>
</evidence>
<evidence type="ECO:0000256" key="12">
    <source>
        <dbReference type="SAM" id="MobiDB-lite"/>
    </source>
</evidence>
<feature type="region of interest" description="Disordered" evidence="12">
    <location>
        <begin position="160"/>
        <end position="179"/>
    </location>
</feature>
<comment type="cofactor">
    <cofactor evidence="1">
        <name>Zn(2+)</name>
        <dbReference type="ChEBI" id="CHEBI:29105"/>
    </cofactor>
</comment>
<sequence>MLVGLFKSLTGNMGSITGDMEAQTDYTCTVYRGTFIQTILSDSGSKPELSCNQGALWVSAADGRIKGWDWQANNDHGFAELMTRNGWVDIDDIGAQGQVDSHDSKTRVRIVIASEEQNEFFFPGFIDTHIHAPQYPNVGLFGSSTLLDWLETYTFPVESRFGSPPDPKTGHQTQTDPKDAPLLAQQIYDQVISRTLSHGTTCASYYATNHVPATNALSSLCHTRGQRAFIGRACMDNPKFCVDYYHDFSAEDSIVATRQTIEYIHTLDPEGNLVKPIVTPRFAPSCTRLALQNLGELAASYSPPLHVQTHISENVNELALVKELFPEADSYAAVYDKYKLLTPRTILAHAVHLSADERALIRAREAKISHCPASNSALGSGICPVRTLLDEGITVGLGTDVSGGYSPSILEAARQACLASRLLGQSAAWQRDHSQSVDGKGSDGREKLSVPESLYLATRGGAAVVDMANDLGGFDKGMLWDVQLIRLGGVKLGKKSPLDFVPGDGNADLVKTGPVGNVDLFGTESWEEKIQKWVWSGDDRNVKALWVGGRLVHSRV</sequence>
<evidence type="ECO:0000259" key="13">
    <source>
        <dbReference type="Pfam" id="PF01979"/>
    </source>
</evidence>
<evidence type="ECO:0000256" key="9">
    <source>
        <dbReference type="ARBA" id="ARBA00056079"/>
    </source>
</evidence>
<evidence type="ECO:0000256" key="5">
    <source>
        <dbReference type="ARBA" id="ARBA00022723"/>
    </source>
</evidence>
<keyword evidence="6" id="KW-0378">Hydrolase</keyword>
<evidence type="ECO:0000256" key="2">
    <source>
        <dbReference type="ARBA" id="ARBA00004984"/>
    </source>
</evidence>
<dbReference type="InterPro" id="IPR011059">
    <property type="entry name" value="Metal-dep_hydrolase_composite"/>
</dbReference>
<dbReference type="PANTHER" id="PTHR11271:SF6">
    <property type="entry name" value="GUANINE DEAMINASE"/>
    <property type="match status" value="1"/>
</dbReference>
<keyword evidence="5" id="KW-0479">Metal-binding</keyword>
<dbReference type="AlphaFoldDB" id="A0A167V299"/>
<proteinExistence type="inferred from homology"/>
<evidence type="ECO:0000256" key="10">
    <source>
        <dbReference type="ARBA" id="ARBA00069860"/>
    </source>
</evidence>
<dbReference type="FunFam" id="3.20.20.140:FF:000022">
    <property type="entry name" value="Guanine deaminase"/>
    <property type="match status" value="1"/>
</dbReference>
<protein>
    <recommendedName>
        <fullName evidence="10">Probable guanine deaminase</fullName>
        <ecNumber evidence="4">3.5.4.3</ecNumber>
    </recommendedName>
    <alternativeName>
        <fullName evidence="11">Guanine aminohydrolase</fullName>
    </alternativeName>
</protein>
<dbReference type="Pfam" id="PF01979">
    <property type="entry name" value="Amidohydro_1"/>
    <property type="match status" value="1"/>
</dbReference>
<evidence type="ECO:0000256" key="1">
    <source>
        <dbReference type="ARBA" id="ARBA00001947"/>
    </source>
</evidence>
<organism evidence="14">
    <name type="scientific">Penicillium chrysogenum</name>
    <name type="common">Penicillium notatum</name>
    <dbReference type="NCBI Taxonomy" id="5076"/>
    <lineage>
        <taxon>Eukaryota</taxon>
        <taxon>Fungi</taxon>
        <taxon>Dikarya</taxon>
        <taxon>Ascomycota</taxon>
        <taxon>Pezizomycotina</taxon>
        <taxon>Eurotiomycetes</taxon>
        <taxon>Eurotiomycetidae</taxon>
        <taxon>Eurotiales</taxon>
        <taxon>Aspergillaceae</taxon>
        <taxon>Penicillium</taxon>
        <taxon>Penicillium chrysogenum species complex</taxon>
    </lineage>
</organism>
<gene>
    <name evidence="14" type="ORF">EN45_000360</name>
</gene>
<evidence type="ECO:0000313" key="14">
    <source>
        <dbReference type="EMBL" id="KZN89930.1"/>
    </source>
</evidence>
<comment type="similarity">
    <text evidence="3">Belongs to the metallo-dependent hydrolases superfamily. ATZ/TRZ family.</text>
</comment>